<dbReference type="InterPro" id="IPR027417">
    <property type="entry name" value="P-loop_NTPase"/>
</dbReference>
<evidence type="ECO:0000256" key="1">
    <source>
        <dbReference type="SAM" id="MobiDB-lite"/>
    </source>
</evidence>
<dbReference type="GeneID" id="87867896"/>
<dbReference type="Pfam" id="PF22942">
    <property type="entry name" value="DUF7025"/>
    <property type="match status" value="1"/>
</dbReference>
<comment type="caution">
    <text evidence="3">The sequence shown here is derived from an EMBL/GenBank/DDBJ whole genome shotgun (WGS) entry which is preliminary data.</text>
</comment>
<dbReference type="InterPro" id="IPR003959">
    <property type="entry name" value="ATPase_AAA_core"/>
</dbReference>
<evidence type="ECO:0000313" key="3">
    <source>
        <dbReference type="EMBL" id="KAK3340861.1"/>
    </source>
</evidence>
<gene>
    <name evidence="3" type="ORF">B0H65DRAFT_578914</name>
</gene>
<keyword evidence="4" id="KW-1185">Reference proteome</keyword>
<dbReference type="CDD" id="cd19481">
    <property type="entry name" value="RecA-like_protease"/>
    <property type="match status" value="1"/>
</dbReference>
<dbReference type="InterPro" id="IPR003593">
    <property type="entry name" value="AAA+_ATPase"/>
</dbReference>
<dbReference type="GO" id="GO:0016887">
    <property type="term" value="F:ATP hydrolysis activity"/>
    <property type="evidence" value="ECO:0007669"/>
    <property type="project" value="InterPro"/>
</dbReference>
<reference evidence="3" key="1">
    <citation type="journal article" date="2023" name="Mol. Phylogenet. Evol.">
        <title>Genome-scale phylogeny and comparative genomics of the fungal order Sordariales.</title>
        <authorList>
            <person name="Hensen N."/>
            <person name="Bonometti L."/>
            <person name="Westerberg I."/>
            <person name="Brannstrom I.O."/>
            <person name="Guillou S."/>
            <person name="Cros-Aarteil S."/>
            <person name="Calhoun S."/>
            <person name="Haridas S."/>
            <person name="Kuo A."/>
            <person name="Mondo S."/>
            <person name="Pangilinan J."/>
            <person name="Riley R."/>
            <person name="LaButti K."/>
            <person name="Andreopoulos B."/>
            <person name="Lipzen A."/>
            <person name="Chen C."/>
            <person name="Yan M."/>
            <person name="Daum C."/>
            <person name="Ng V."/>
            <person name="Clum A."/>
            <person name="Steindorff A."/>
            <person name="Ohm R.A."/>
            <person name="Martin F."/>
            <person name="Silar P."/>
            <person name="Natvig D.O."/>
            <person name="Lalanne C."/>
            <person name="Gautier V."/>
            <person name="Ament-Velasquez S.L."/>
            <person name="Kruys A."/>
            <person name="Hutchinson M.I."/>
            <person name="Powell A.J."/>
            <person name="Barry K."/>
            <person name="Miller A.N."/>
            <person name="Grigoriev I.V."/>
            <person name="Debuchy R."/>
            <person name="Gladieux P."/>
            <person name="Hiltunen Thoren M."/>
            <person name="Johannesson H."/>
        </authorList>
    </citation>
    <scope>NUCLEOTIDE SEQUENCE</scope>
    <source>
        <strain evidence="3">CBS 560.94</strain>
    </source>
</reference>
<dbReference type="PANTHER" id="PTHR46411">
    <property type="entry name" value="FAMILY ATPASE, PUTATIVE-RELATED"/>
    <property type="match status" value="1"/>
</dbReference>
<protein>
    <recommendedName>
        <fullName evidence="2">AAA+ ATPase domain-containing protein</fullName>
    </recommendedName>
</protein>
<dbReference type="AlphaFoldDB" id="A0AAE0MPS4"/>
<dbReference type="Gene3D" id="3.40.50.300">
    <property type="entry name" value="P-loop containing nucleotide triphosphate hydrolases"/>
    <property type="match status" value="1"/>
</dbReference>
<dbReference type="InterPro" id="IPR054289">
    <property type="entry name" value="DUF7025"/>
</dbReference>
<feature type="compositionally biased region" description="Low complexity" evidence="1">
    <location>
        <begin position="58"/>
        <end position="71"/>
    </location>
</feature>
<evidence type="ECO:0000313" key="4">
    <source>
        <dbReference type="Proteomes" id="UP001278500"/>
    </source>
</evidence>
<dbReference type="Pfam" id="PF00004">
    <property type="entry name" value="AAA"/>
    <property type="match status" value="1"/>
</dbReference>
<feature type="compositionally biased region" description="Polar residues" evidence="1">
    <location>
        <begin position="40"/>
        <end position="57"/>
    </location>
</feature>
<dbReference type="GO" id="GO:0005524">
    <property type="term" value="F:ATP binding"/>
    <property type="evidence" value="ECO:0007669"/>
    <property type="project" value="InterPro"/>
</dbReference>
<dbReference type="SMART" id="SM00382">
    <property type="entry name" value="AAA"/>
    <property type="match status" value="1"/>
</dbReference>
<proteinExistence type="predicted"/>
<dbReference type="RefSeq" id="XP_062679803.1">
    <property type="nucleotide sequence ID" value="XM_062830742.1"/>
</dbReference>
<accession>A0AAE0MPS4</accession>
<evidence type="ECO:0000259" key="2">
    <source>
        <dbReference type="SMART" id="SM00382"/>
    </source>
</evidence>
<dbReference type="Proteomes" id="UP001278500">
    <property type="component" value="Unassembled WGS sequence"/>
</dbReference>
<reference evidence="3" key="2">
    <citation type="submission" date="2023-06" db="EMBL/GenBank/DDBJ databases">
        <authorList>
            <consortium name="Lawrence Berkeley National Laboratory"/>
            <person name="Haridas S."/>
            <person name="Hensen N."/>
            <person name="Bonometti L."/>
            <person name="Westerberg I."/>
            <person name="Brannstrom I.O."/>
            <person name="Guillou S."/>
            <person name="Cros-Aarteil S."/>
            <person name="Calhoun S."/>
            <person name="Kuo A."/>
            <person name="Mondo S."/>
            <person name="Pangilinan J."/>
            <person name="Riley R."/>
            <person name="Labutti K."/>
            <person name="Andreopoulos B."/>
            <person name="Lipzen A."/>
            <person name="Chen C."/>
            <person name="Yanf M."/>
            <person name="Daum C."/>
            <person name="Ng V."/>
            <person name="Clum A."/>
            <person name="Steindorff A."/>
            <person name="Ohm R."/>
            <person name="Martin F."/>
            <person name="Silar P."/>
            <person name="Natvig D."/>
            <person name="Lalanne C."/>
            <person name="Gautier V."/>
            <person name="Ament-Velasquez S.L."/>
            <person name="Kruys A."/>
            <person name="Hutchinson M.I."/>
            <person name="Powell A.J."/>
            <person name="Barry K."/>
            <person name="Miller A.N."/>
            <person name="Grigoriev I.V."/>
            <person name="Debuchy R."/>
            <person name="Gladieux P."/>
            <person name="Thoren M.H."/>
            <person name="Johannesson H."/>
        </authorList>
    </citation>
    <scope>NUCLEOTIDE SEQUENCE</scope>
    <source>
        <strain evidence="3">CBS 560.94</strain>
    </source>
</reference>
<organism evidence="3 4">
    <name type="scientific">Neurospora tetraspora</name>
    <dbReference type="NCBI Taxonomy" id="94610"/>
    <lineage>
        <taxon>Eukaryota</taxon>
        <taxon>Fungi</taxon>
        <taxon>Dikarya</taxon>
        <taxon>Ascomycota</taxon>
        <taxon>Pezizomycotina</taxon>
        <taxon>Sordariomycetes</taxon>
        <taxon>Sordariomycetidae</taxon>
        <taxon>Sordariales</taxon>
        <taxon>Sordariaceae</taxon>
        <taxon>Neurospora</taxon>
    </lineage>
</organism>
<dbReference type="SUPFAM" id="SSF52540">
    <property type="entry name" value="P-loop containing nucleoside triphosphate hydrolases"/>
    <property type="match status" value="1"/>
</dbReference>
<sequence length="790" mass="89631">MATLVEPSVPTTSSEERILALEKRLLDLDLKYQTLLKSFESPSPNAPTQEGVENTEPSASSTTSGGVISSSDAGTLETKADHNGHSRIKIVRTYKNPDTGEMIEKEDNPTPKAEDRDQVAFILKKVQADKLPGSDDRSEIDIISLDLWNLLKKHLAATPGHAFRGQPITIYSPFEAFVHNFDRLQTVAADVNEKDNEQQKQARKDLQLLLGAISDGSSGDEKLNKYFKMRDSYLSDDTIQFDDLWTIFRPGTLVYGKPFQGEDQVFVVADNWYCWPQRGDRPTTWLAWPLACWVYDWTGTEFKRTPFMMRIESFEGRKPITSLPDSELRTVKASLITKGKRFRKYCEAKEGLRMFDYKGDAIYGMKGFIGMSQGVTDDSDARSVRSYYDQLERLRRRRTGEDADISTPRSEYTASRVMVDYLSYFQYGSSTKRLGGLESKTQTWMDCACSDCAKNPELNTKFRMHFDKLNIQLKKDWEEEQYLICPPRVLGYILKDKQWAQLQVTNLTEIPPSDNDNPWNTRLQLADDKKKCGTTKSLLFDLVRSHISSSTGDRNADRGLEVNDIVPGKGKGLIILLYGPPGVGKTSTAETIAIAARKPLFSISVADVGTEAKHVESNLARIFALATSWQAILLLDEADVFLESRGKGDSTDKNALVSVFLRVLEYYQGIIFLTTNQIAQFDVAIPSRIHISIAYGHLNEDQMTKIFQGFLDPLEDRDLIEDYAGILNYLDEYVYSMRFDGRQIRNIGPGKLKLKHLKTVVTNTNQFKNDFSKQYERYIEKQQSIKSFNP</sequence>
<feature type="domain" description="AAA+ ATPase" evidence="2">
    <location>
        <begin position="571"/>
        <end position="699"/>
    </location>
</feature>
<dbReference type="PANTHER" id="PTHR46411:SF4">
    <property type="entry name" value="AAA+ ATPASE DOMAIN-CONTAINING PROTEIN"/>
    <property type="match status" value="1"/>
</dbReference>
<name>A0AAE0MPS4_9PEZI</name>
<feature type="region of interest" description="Disordered" evidence="1">
    <location>
        <begin position="39"/>
        <end position="81"/>
    </location>
</feature>
<dbReference type="EMBL" id="JAUEPP010000006">
    <property type="protein sequence ID" value="KAK3340861.1"/>
    <property type="molecule type" value="Genomic_DNA"/>
</dbReference>